<dbReference type="InterPro" id="IPR000582">
    <property type="entry name" value="Acyl-CoA-binding_protein"/>
</dbReference>
<organism evidence="3 4">
    <name type="scientific">Meganyctiphanes norvegica</name>
    <name type="common">Northern krill</name>
    <name type="synonym">Thysanopoda norvegica</name>
    <dbReference type="NCBI Taxonomy" id="48144"/>
    <lineage>
        <taxon>Eukaryota</taxon>
        <taxon>Metazoa</taxon>
        <taxon>Ecdysozoa</taxon>
        <taxon>Arthropoda</taxon>
        <taxon>Crustacea</taxon>
        <taxon>Multicrustacea</taxon>
        <taxon>Malacostraca</taxon>
        <taxon>Eumalacostraca</taxon>
        <taxon>Eucarida</taxon>
        <taxon>Euphausiacea</taxon>
        <taxon>Euphausiidae</taxon>
        <taxon>Meganyctiphanes</taxon>
    </lineage>
</organism>
<gene>
    <name evidence="3" type="ORF">MNOR_LOCUS2173</name>
</gene>
<dbReference type="EMBL" id="CAXKWB010000637">
    <property type="protein sequence ID" value="CAL4061489.1"/>
    <property type="molecule type" value="Genomic_DNA"/>
</dbReference>
<keyword evidence="1" id="KW-1133">Transmembrane helix</keyword>
<dbReference type="AlphaFoldDB" id="A0AAV2PQR2"/>
<comment type="caution">
    <text evidence="3">The sequence shown here is derived from an EMBL/GenBank/DDBJ whole genome shotgun (WGS) entry which is preliminary data.</text>
</comment>
<evidence type="ECO:0000256" key="1">
    <source>
        <dbReference type="SAM" id="Phobius"/>
    </source>
</evidence>
<name>A0AAV2PQR2_MEGNR</name>
<sequence length="185" mass="20507">MKMAGVLRCCLATTATSSQHVLNGVSRSTTASQRLSLSLSSRCMSDIPPVSKSMEKLIKLKEDAINQTRLRTLALYKQVTSGIIMENRPGIMDVGKRGKLDDSKKSVSDISQEKARLVDDNASNIAEETSNEKYKSLLVKFADVLKAITLTLSCIFVDDLLLFSLYIISMFSMMITFLYVSLNSY</sequence>
<evidence type="ECO:0000259" key="2">
    <source>
        <dbReference type="Pfam" id="PF00887"/>
    </source>
</evidence>
<proteinExistence type="predicted"/>
<reference evidence="3 4" key="1">
    <citation type="submission" date="2024-05" db="EMBL/GenBank/DDBJ databases">
        <authorList>
            <person name="Wallberg A."/>
        </authorList>
    </citation>
    <scope>NUCLEOTIDE SEQUENCE [LARGE SCALE GENOMIC DNA]</scope>
</reference>
<evidence type="ECO:0000313" key="3">
    <source>
        <dbReference type="EMBL" id="CAL4061489.1"/>
    </source>
</evidence>
<keyword evidence="1" id="KW-0472">Membrane</keyword>
<dbReference type="Proteomes" id="UP001497623">
    <property type="component" value="Unassembled WGS sequence"/>
</dbReference>
<dbReference type="GO" id="GO:0000062">
    <property type="term" value="F:fatty-acyl-CoA binding"/>
    <property type="evidence" value="ECO:0007669"/>
    <property type="project" value="InterPro"/>
</dbReference>
<evidence type="ECO:0000313" key="4">
    <source>
        <dbReference type="Proteomes" id="UP001497623"/>
    </source>
</evidence>
<protein>
    <recommendedName>
        <fullName evidence="2">ACB domain-containing protein</fullName>
    </recommendedName>
</protein>
<feature type="transmembrane region" description="Helical" evidence="1">
    <location>
        <begin position="160"/>
        <end position="182"/>
    </location>
</feature>
<accession>A0AAV2PQR2</accession>
<keyword evidence="4" id="KW-1185">Reference proteome</keyword>
<feature type="domain" description="ACB" evidence="2">
    <location>
        <begin position="56"/>
        <end position="116"/>
    </location>
</feature>
<dbReference type="Pfam" id="PF00887">
    <property type="entry name" value="ACBP"/>
    <property type="match status" value="1"/>
</dbReference>
<dbReference type="InterPro" id="IPR014352">
    <property type="entry name" value="FERM/acyl-CoA-bd_prot_sf"/>
</dbReference>
<dbReference type="Gene3D" id="1.20.80.10">
    <property type="match status" value="1"/>
</dbReference>
<keyword evidence="1" id="KW-0812">Transmembrane</keyword>